<dbReference type="InterPro" id="IPR013325">
    <property type="entry name" value="RNA_pol_sigma_r2"/>
</dbReference>
<dbReference type="PANTHER" id="PTHR43133">
    <property type="entry name" value="RNA POLYMERASE ECF-TYPE SIGMA FACTO"/>
    <property type="match status" value="1"/>
</dbReference>
<evidence type="ECO:0000256" key="2">
    <source>
        <dbReference type="ARBA" id="ARBA00023015"/>
    </source>
</evidence>
<dbReference type="Gene3D" id="1.10.1740.10">
    <property type="match status" value="1"/>
</dbReference>
<dbReference type="SUPFAM" id="SSF88659">
    <property type="entry name" value="Sigma3 and sigma4 domains of RNA polymerase sigma factors"/>
    <property type="match status" value="1"/>
</dbReference>
<keyword evidence="2" id="KW-0805">Transcription regulation</keyword>
<dbReference type="PANTHER" id="PTHR43133:SF25">
    <property type="entry name" value="RNA POLYMERASE SIGMA FACTOR RFAY-RELATED"/>
    <property type="match status" value="1"/>
</dbReference>
<dbReference type="RefSeq" id="WP_344173206.1">
    <property type="nucleotide sequence ID" value="NZ_BAAARY010000014.1"/>
</dbReference>
<evidence type="ECO:0000256" key="3">
    <source>
        <dbReference type="ARBA" id="ARBA00023082"/>
    </source>
</evidence>
<comment type="caution">
    <text evidence="7">The sequence shown here is derived from an EMBL/GenBank/DDBJ whole genome shotgun (WGS) entry which is preliminary data.</text>
</comment>
<dbReference type="SUPFAM" id="SSF88946">
    <property type="entry name" value="Sigma2 domain of RNA polymerase sigma factors"/>
    <property type="match status" value="1"/>
</dbReference>
<proteinExistence type="inferred from homology"/>
<keyword evidence="4" id="KW-0804">Transcription</keyword>
<dbReference type="Gene3D" id="1.10.10.10">
    <property type="entry name" value="Winged helix-like DNA-binding domain superfamily/Winged helix DNA-binding domain"/>
    <property type="match status" value="1"/>
</dbReference>
<feature type="domain" description="RNA polymerase sigma factor 70 region 4 type 2" evidence="6">
    <location>
        <begin position="112"/>
        <end position="162"/>
    </location>
</feature>
<evidence type="ECO:0000259" key="6">
    <source>
        <dbReference type="Pfam" id="PF08281"/>
    </source>
</evidence>
<dbReference type="InterPro" id="IPR039425">
    <property type="entry name" value="RNA_pol_sigma-70-like"/>
</dbReference>
<feature type="domain" description="RNA polymerase sigma-70 region 2" evidence="5">
    <location>
        <begin position="18"/>
        <end position="83"/>
    </location>
</feature>
<dbReference type="InterPro" id="IPR007627">
    <property type="entry name" value="RNA_pol_sigma70_r2"/>
</dbReference>
<evidence type="ECO:0000313" key="8">
    <source>
        <dbReference type="Proteomes" id="UP001499978"/>
    </source>
</evidence>
<sequence length="186" mass="21370">MPDTYWVEGHMEERFTALYRQHYPAVARYVARRAGDVDTGEVVAQVFLTAWRRFADVPQESPLPWLYAVAGRVLANEIRGIQRSRRLQQRVEIVAPTHDLPDHSGRIVEEVAMRAAFDGLSERDQEILRLIAWEGLTVAEAALVLGCGRTTVAMRVRRLRRKFQHLRAPETPDEERSDNDLVGRVR</sequence>
<comment type="similarity">
    <text evidence="1">Belongs to the sigma-70 factor family. ECF subfamily.</text>
</comment>
<dbReference type="InterPro" id="IPR013249">
    <property type="entry name" value="RNA_pol_sigma70_r4_t2"/>
</dbReference>
<keyword evidence="8" id="KW-1185">Reference proteome</keyword>
<name>A0ABN3NS65_9ACTN</name>
<evidence type="ECO:0000256" key="1">
    <source>
        <dbReference type="ARBA" id="ARBA00010641"/>
    </source>
</evidence>
<reference evidence="7 8" key="1">
    <citation type="journal article" date="2019" name="Int. J. Syst. Evol. Microbiol.">
        <title>The Global Catalogue of Microorganisms (GCM) 10K type strain sequencing project: providing services to taxonomists for standard genome sequencing and annotation.</title>
        <authorList>
            <consortium name="The Broad Institute Genomics Platform"/>
            <consortium name="The Broad Institute Genome Sequencing Center for Infectious Disease"/>
            <person name="Wu L."/>
            <person name="Ma J."/>
        </authorList>
    </citation>
    <scope>NUCLEOTIDE SEQUENCE [LARGE SCALE GENOMIC DNA]</scope>
    <source>
        <strain evidence="7 8">JCM 3367</strain>
    </source>
</reference>
<protein>
    <submittedName>
        <fullName evidence="7">RNA polymerase sigma factor</fullName>
    </submittedName>
</protein>
<evidence type="ECO:0000256" key="4">
    <source>
        <dbReference type="ARBA" id="ARBA00023163"/>
    </source>
</evidence>
<dbReference type="EMBL" id="BAAARY010000014">
    <property type="protein sequence ID" value="GAA2527843.1"/>
    <property type="molecule type" value="Genomic_DNA"/>
</dbReference>
<evidence type="ECO:0000313" key="7">
    <source>
        <dbReference type="EMBL" id="GAA2527843.1"/>
    </source>
</evidence>
<keyword evidence="3" id="KW-0731">Sigma factor</keyword>
<evidence type="ECO:0000259" key="5">
    <source>
        <dbReference type="Pfam" id="PF04542"/>
    </source>
</evidence>
<dbReference type="Pfam" id="PF04542">
    <property type="entry name" value="Sigma70_r2"/>
    <property type="match status" value="1"/>
</dbReference>
<gene>
    <name evidence="7" type="ORF">GCM10010201_28390</name>
</gene>
<organism evidence="7 8">
    <name type="scientific">Pilimelia columellifera subsp. columellifera</name>
    <dbReference type="NCBI Taxonomy" id="706583"/>
    <lineage>
        <taxon>Bacteria</taxon>
        <taxon>Bacillati</taxon>
        <taxon>Actinomycetota</taxon>
        <taxon>Actinomycetes</taxon>
        <taxon>Micromonosporales</taxon>
        <taxon>Micromonosporaceae</taxon>
        <taxon>Pilimelia</taxon>
    </lineage>
</organism>
<dbReference type="InterPro" id="IPR014284">
    <property type="entry name" value="RNA_pol_sigma-70_dom"/>
</dbReference>
<dbReference type="InterPro" id="IPR013324">
    <property type="entry name" value="RNA_pol_sigma_r3/r4-like"/>
</dbReference>
<dbReference type="NCBIfam" id="TIGR02937">
    <property type="entry name" value="sigma70-ECF"/>
    <property type="match status" value="1"/>
</dbReference>
<dbReference type="Pfam" id="PF08281">
    <property type="entry name" value="Sigma70_r4_2"/>
    <property type="match status" value="1"/>
</dbReference>
<accession>A0ABN3NS65</accession>
<dbReference type="Proteomes" id="UP001499978">
    <property type="component" value="Unassembled WGS sequence"/>
</dbReference>
<dbReference type="InterPro" id="IPR036388">
    <property type="entry name" value="WH-like_DNA-bd_sf"/>
</dbReference>